<reference evidence="1" key="1">
    <citation type="submission" date="2019-08" db="EMBL/GenBank/DDBJ databases">
        <authorList>
            <person name="Kucharzyk K."/>
            <person name="Murdoch R.W."/>
            <person name="Higgins S."/>
            <person name="Loffler F."/>
        </authorList>
    </citation>
    <scope>NUCLEOTIDE SEQUENCE</scope>
</reference>
<protein>
    <recommendedName>
        <fullName evidence="2">6-bladed beta-propeller</fullName>
    </recommendedName>
</protein>
<proteinExistence type="predicted"/>
<evidence type="ECO:0008006" key="2">
    <source>
        <dbReference type="Google" id="ProtNLM"/>
    </source>
</evidence>
<dbReference type="Pfam" id="PF17170">
    <property type="entry name" value="DUF5128"/>
    <property type="match status" value="1"/>
</dbReference>
<dbReference type="AlphaFoldDB" id="A0A644WPK9"/>
<dbReference type="Gene3D" id="2.120.10.30">
    <property type="entry name" value="TolB, C-terminal domain"/>
    <property type="match status" value="1"/>
</dbReference>
<accession>A0A644WPK9</accession>
<sequence length="371" mass="43281">MLAFILFVFSGCGGDKQSEDDLITIDVTAQYPKKELILQDFMDVEYIPLETTDEFLCQGNIWAVGNNIIVATNFNFSGDIFLFDRKGKALKKINHRGQSDKEYTGFISRIILDDENDEIFVNDAYTKKILVYDLEGNFKRKLSLRENLSPFEIYNFDQKNLICRNDYHANTGQSFILMSKQDGSIIKEIQIPFKEKKTIIVWSQDRKMTYNTPTAHPLMPYFNDYILTEYSADTLYTFSPDHVLSPFIVRTPSVQSMNPEIFLLPILLTDRYYFMEAIEKTIEFSSTDIMYDKQKKALFRYKVYNGDYTNDEEAFLKSRPLNGEIPSCQYLEAWKLVRDFNEGRLKGRLKEIAAKLDSEDNPVIMMIKHKK</sequence>
<evidence type="ECO:0000313" key="1">
    <source>
        <dbReference type="EMBL" id="MPM05750.1"/>
    </source>
</evidence>
<name>A0A644WPK9_9ZZZZ</name>
<dbReference type="InterPro" id="IPR011042">
    <property type="entry name" value="6-blade_b-propeller_TolB-like"/>
</dbReference>
<dbReference type="EMBL" id="VSSQ01001162">
    <property type="protein sequence ID" value="MPM05750.1"/>
    <property type="molecule type" value="Genomic_DNA"/>
</dbReference>
<organism evidence="1">
    <name type="scientific">bioreactor metagenome</name>
    <dbReference type="NCBI Taxonomy" id="1076179"/>
    <lineage>
        <taxon>unclassified sequences</taxon>
        <taxon>metagenomes</taxon>
        <taxon>ecological metagenomes</taxon>
    </lineage>
</organism>
<comment type="caution">
    <text evidence="1">The sequence shown here is derived from an EMBL/GenBank/DDBJ whole genome shotgun (WGS) entry which is preliminary data.</text>
</comment>
<dbReference type="SUPFAM" id="SSF63825">
    <property type="entry name" value="YWTD domain"/>
    <property type="match status" value="1"/>
</dbReference>
<gene>
    <name evidence="1" type="ORF">SDC9_52041</name>
</gene>